<dbReference type="PANTHER" id="PTHR30636:SF3">
    <property type="entry name" value="UPF0701 PROTEIN YICC"/>
    <property type="match status" value="1"/>
</dbReference>
<name>A0A2H9T6U7_9ZZZZ</name>
<proteinExistence type="inferred from homology"/>
<keyword evidence="4" id="KW-0378">Hydrolase</keyword>
<evidence type="ECO:0000259" key="7">
    <source>
        <dbReference type="Pfam" id="PF03755"/>
    </source>
</evidence>
<protein>
    <recommendedName>
        <fullName evidence="10">YicC family protein</fullName>
    </recommendedName>
</protein>
<feature type="coiled-coil region" evidence="6">
    <location>
        <begin position="179"/>
        <end position="206"/>
    </location>
</feature>
<dbReference type="Pfam" id="PF03755">
    <property type="entry name" value="YicC-like_N"/>
    <property type="match status" value="1"/>
</dbReference>
<keyword evidence="3" id="KW-0255">Endonuclease</keyword>
<evidence type="ECO:0008006" key="10">
    <source>
        <dbReference type="Google" id="ProtNLM"/>
    </source>
</evidence>
<evidence type="ECO:0000256" key="6">
    <source>
        <dbReference type="SAM" id="Coils"/>
    </source>
</evidence>
<dbReference type="PANTHER" id="PTHR30636">
    <property type="entry name" value="UPF0701 PROTEIN YICC"/>
    <property type="match status" value="1"/>
</dbReference>
<reference evidence="9" key="1">
    <citation type="journal article" date="2017" name="Appl. Environ. Microbiol.">
        <title>Molecular characterization of an Endozoicomonas-like organism causing infection in king scallop Pecten maximus L.</title>
        <authorList>
            <person name="Cano I."/>
            <person name="van Aerle R."/>
            <person name="Ross S."/>
            <person name="Verner-Jeffreys D.W."/>
            <person name="Paley R.K."/>
            <person name="Rimmer G."/>
            <person name="Ryder D."/>
            <person name="Hooper P."/>
            <person name="Stone D."/>
            <person name="Feist S.W."/>
        </authorList>
    </citation>
    <scope>NUCLEOTIDE SEQUENCE</scope>
</reference>
<feature type="domain" description="Endoribonuclease YicC-like N-terminal" evidence="7">
    <location>
        <begin position="4"/>
        <end position="153"/>
    </location>
</feature>
<dbReference type="InterPro" id="IPR013551">
    <property type="entry name" value="YicC-like_C"/>
</dbReference>
<evidence type="ECO:0000256" key="1">
    <source>
        <dbReference type="ARBA" id="ARBA00001968"/>
    </source>
</evidence>
<evidence type="ECO:0000313" key="9">
    <source>
        <dbReference type="EMBL" id="PJE78928.1"/>
    </source>
</evidence>
<comment type="similarity">
    <text evidence="5">Belongs to the YicC/YloC family.</text>
</comment>
<keyword evidence="6" id="KW-0175">Coiled coil</keyword>
<dbReference type="NCBIfam" id="TIGR00255">
    <property type="entry name" value="YicC/YloC family endoribonuclease"/>
    <property type="match status" value="1"/>
</dbReference>
<dbReference type="InterPro" id="IPR005229">
    <property type="entry name" value="YicC/YloC-like"/>
</dbReference>
<evidence type="ECO:0000256" key="3">
    <source>
        <dbReference type="ARBA" id="ARBA00022759"/>
    </source>
</evidence>
<accession>A0A2H9T6U7</accession>
<dbReference type="InterPro" id="IPR013527">
    <property type="entry name" value="YicC-like_N"/>
</dbReference>
<evidence type="ECO:0000259" key="8">
    <source>
        <dbReference type="Pfam" id="PF08340"/>
    </source>
</evidence>
<feature type="domain" description="Endoribonuclease YicC-like C-terminal" evidence="8">
    <location>
        <begin position="172"/>
        <end position="286"/>
    </location>
</feature>
<evidence type="ECO:0000256" key="2">
    <source>
        <dbReference type="ARBA" id="ARBA00022722"/>
    </source>
</evidence>
<sequence>MTCSMTAFARSQIQAEWGSLVWEIRSVNHRYLEPHLRLPEQMREIEPAVRDILRKNIHRGKIECFLKLQPAKEQQATIVDKSAIERLLQAIEQAESVVSHTTTISPMDILRWPGVLQSQELDAQVINTAAVDAFQQAVEKLVQMRQREGSELEKVIGKKLDKVSEEVRAARQLMPELLAAQRKKLLDRFEEARVELNEERLEQEMVLAAQKQDVAEEMDRLDTHVSEVRHTFEQNSPIGRRLDFLMQEMNREANTLASKSLDFRLTQYAVSLKVLIEQMREQIQNIQ</sequence>
<dbReference type="GO" id="GO:0004521">
    <property type="term" value="F:RNA endonuclease activity"/>
    <property type="evidence" value="ECO:0007669"/>
    <property type="project" value="InterPro"/>
</dbReference>
<evidence type="ECO:0000256" key="5">
    <source>
        <dbReference type="ARBA" id="ARBA00035648"/>
    </source>
</evidence>
<dbReference type="GO" id="GO:0016787">
    <property type="term" value="F:hydrolase activity"/>
    <property type="evidence" value="ECO:0007669"/>
    <property type="project" value="UniProtKB-KW"/>
</dbReference>
<dbReference type="EMBL" id="NSIT01000114">
    <property type="protein sequence ID" value="PJE78928.1"/>
    <property type="molecule type" value="Genomic_DNA"/>
</dbReference>
<evidence type="ECO:0000256" key="4">
    <source>
        <dbReference type="ARBA" id="ARBA00022801"/>
    </source>
</evidence>
<comment type="caution">
    <text evidence="9">The sequence shown here is derived from an EMBL/GenBank/DDBJ whole genome shotgun (WGS) entry which is preliminary data.</text>
</comment>
<comment type="cofactor">
    <cofactor evidence="1">
        <name>a divalent metal cation</name>
        <dbReference type="ChEBI" id="CHEBI:60240"/>
    </cofactor>
</comment>
<dbReference type="AlphaFoldDB" id="A0A2H9T6U7"/>
<gene>
    <name evidence="9" type="ORF">CI610_02115</name>
</gene>
<organism evidence="9">
    <name type="scientific">invertebrate metagenome</name>
    <dbReference type="NCBI Taxonomy" id="1711999"/>
    <lineage>
        <taxon>unclassified sequences</taxon>
        <taxon>metagenomes</taxon>
        <taxon>organismal metagenomes</taxon>
    </lineage>
</organism>
<dbReference type="Pfam" id="PF08340">
    <property type="entry name" value="YicC-like_C"/>
    <property type="match status" value="1"/>
</dbReference>
<keyword evidence="2" id="KW-0540">Nuclease</keyword>